<evidence type="ECO:0000256" key="3">
    <source>
        <dbReference type="PROSITE-ProRule" id="PRU00409"/>
    </source>
</evidence>
<dbReference type="InterPro" id="IPR003781">
    <property type="entry name" value="CoA-bd"/>
</dbReference>
<dbReference type="AlphaFoldDB" id="A0AB39KWH2"/>
<dbReference type="GO" id="GO:0046872">
    <property type="term" value="F:metal ion binding"/>
    <property type="evidence" value="ECO:0007669"/>
    <property type="project" value="InterPro"/>
</dbReference>
<reference evidence="5" key="1">
    <citation type="submission" date="2024-06" db="EMBL/GenBank/DDBJ databases">
        <title>Caulobacter inopinatus, sp. nov.</title>
        <authorList>
            <person name="Donachie S.P."/>
        </authorList>
    </citation>
    <scope>NUCLEOTIDE SEQUENCE</scope>
    <source>
        <strain evidence="5">73W</strain>
    </source>
</reference>
<dbReference type="PANTHER" id="PTHR42793:SF1">
    <property type="entry name" value="PEPTIDYL-LYSINE N-ACETYLTRANSFERASE PATZ"/>
    <property type="match status" value="1"/>
</dbReference>
<protein>
    <submittedName>
        <fullName evidence="5">Acetate--CoA ligase family protein</fullName>
    </submittedName>
</protein>
<dbReference type="PROSITE" id="PS50975">
    <property type="entry name" value="ATP_GRASP"/>
    <property type="match status" value="1"/>
</dbReference>
<feature type="domain" description="ATP-grasp" evidence="4">
    <location>
        <begin position="508"/>
        <end position="559"/>
    </location>
</feature>
<dbReference type="EMBL" id="CP158375">
    <property type="protein sequence ID" value="XDO98144.1"/>
    <property type="molecule type" value="Genomic_DNA"/>
</dbReference>
<dbReference type="Pfam" id="PF13380">
    <property type="entry name" value="CoA_binding_2"/>
    <property type="match status" value="1"/>
</dbReference>
<dbReference type="RefSeq" id="WP_369061833.1">
    <property type="nucleotide sequence ID" value="NZ_CP158375.1"/>
</dbReference>
<dbReference type="SUPFAM" id="SSF51735">
    <property type="entry name" value="NAD(P)-binding Rossmann-fold domains"/>
    <property type="match status" value="1"/>
</dbReference>
<name>A0AB39KWH2_9CAUL</name>
<accession>A0AB39KWH2</accession>
<dbReference type="Gene3D" id="3.30.470.20">
    <property type="entry name" value="ATP-grasp fold, B domain"/>
    <property type="match status" value="1"/>
</dbReference>
<evidence type="ECO:0000256" key="1">
    <source>
        <dbReference type="ARBA" id="ARBA00022532"/>
    </source>
</evidence>
<dbReference type="SUPFAM" id="SSF56059">
    <property type="entry name" value="Glutathione synthetase ATP-binding domain-like"/>
    <property type="match status" value="1"/>
</dbReference>
<keyword evidence="5" id="KW-0436">Ligase</keyword>
<evidence type="ECO:0000259" key="4">
    <source>
        <dbReference type="PROSITE" id="PS50975"/>
    </source>
</evidence>
<dbReference type="InterPro" id="IPR011761">
    <property type="entry name" value="ATP-grasp"/>
</dbReference>
<dbReference type="Pfam" id="PF13607">
    <property type="entry name" value="Succ_CoA_lig"/>
    <property type="match status" value="1"/>
</dbReference>
<sequence length="718" mass="74426">MTIQPLSPIAPMDSSTDAAIPIQRLLSPRSVVIVGASPTPGALGASVLSNLVRNGFKGDIHLINPRRDEIDGRPCLKSIADLPLGVDAAVLAIPRAAVLDAVKALAERQVGAAVIFSAGFAEGGEEGMAEQQEIARVAKAAGMVIEGPNCLGMVNYVDGVPLTFVETLAEPLGDREGVAIVSQSGAMAAVLAVTIASRALGLSYSVSTGNEAASGVEDYVEHLVDDPSTRVIAMIVEQFRKPRRFMAAARAARAAGKTIVLLHPGKSAAARQSAATHTGAMAGDYQVMRTLVERCGVVMAETLEELGDIAEIALRCPVAPSGGTVVLGESGAFKALTLDLCEELDLPLPTIGDEDSPALRAALPEFVGVSNPLDLTAQGLVEPDLYHRTLTALFDDQRFGAVVVGIIQTDPVTVGIKAPPILRAVKQGKPGKPVIFAGLDEGAILPEGVVAQLRAAGVPYFPSTERALRAIKRLNAHAARNLDAADRARVDMSALSAREGVIPEHEAKAILAPLGVSFPKGRLATTADEAVAAATALGYPVVLKAQSADLSHKSDAGGVILGLGDAQAVADGWARLHDNIARHRPGLSLDGVLVEAMGARGVELIIGARNDPDWGPVILVGFGGVQAEILQDVKLLGADLTRQAIVEAILGLKQAPLLTGFRGSAPLDVDAVAAMVEIVGQALLSTPQIREIDLNPVVVYPKGQGAVALDALMLVDRP</sequence>
<comment type="similarity">
    <text evidence="2">In the N-terminal section; belongs to the acetate CoA ligase alpha subunit family.</text>
</comment>
<proteinExistence type="inferred from homology"/>
<dbReference type="InterPro" id="IPR013815">
    <property type="entry name" value="ATP_grasp_subdomain_1"/>
</dbReference>
<dbReference type="SMART" id="SM00881">
    <property type="entry name" value="CoA_binding"/>
    <property type="match status" value="1"/>
</dbReference>
<dbReference type="PANTHER" id="PTHR42793">
    <property type="entry name" value="COA BINDING DOMAIN CONTAINING PROTEIN"/>
    <property type="match status" value="1"/>
</dbReference>
<keyword evidence="1" id="KW-0816">Tricarboxylic acid cycle</keyword>
<dbReference type="GO" id="GO:0006099">
    <property type="term" value="P:tricarboxylic acid cycle"/>
    <property type="evidence" value="ECO:0007669"/>
    <property type="project" value="UniProtKB-KW"/>
</dbReference>
<organism evidence="5">
    <name type="scientific">Caulobacter sp. 73W</name>
    <dbReference type="NCBI Taxonomy" id="3161137"/>
    <lineage>
        <taxon>Bacteria</taxon>
        <taxon>Pseudomonadati</taxon>
        <taxon>Pseudomonadota</taxon>
        <taxon>Alphaproteobacteria</taxon>
        <taxon>Caulobacterales</taxon>
        <taxon>Caulobacteraceae</taxon>
        <taxon>Caulobacter</taxon>
    </lineage>
</organism>
<dbReference type="InterPro" id="IPR016102">
    <property type="entry name" value="Succinyl-CoA_synth-like"/>
</dbReference>
<keyword evidence="3" id="KW-0067">ATP-binding</keyword>
<dbReference type="InterPro" id="IPR036291">
    <property type="entry name" value="NAD(P)-bd_dom_sf"/>
</dbReference>
<dbReference type="GO" id="GO:0016874">
    <property type="term" value="F:ligase activity"/>
    <property type="evidence" value="ECO:0007669"/>
    <property type="project" value="UniProtKB-KW"/>
</dbReference>
<keyword evidence="3" id="KW-0547">Nucleotide-binding</keyword>
<dbReference type="GO" id="GO:0005524">
    <property type="term" value="F:ATP binding"/>
    <property type="evidence" value="ECO:0007669"/>
    <property type="project" value="UniProtKB-UniRule"/>
</dbReference>
<evidence type="ECO:0000313" key="5">
    <source>
        <dbReference type="EMBL" id="XDO98144.1"/>
    </source>
</evidence>
<dbReference type="Gene3D" id="3.40.50.720">
    <property type="entry name" value="NAD(P)-binding Rossmann-like Domain"/>
    <property type="match status" value="1"/>
</dbReference>
<dbReference type="Gene3D" id="3.40.50.261">
    <property type="entry name" value="Succinyl-CoA synthetase domains"/>
    <property type="match status" value="2"/>
</dbReference>
<gene>
    <name evidence="5" type="ORF">ABOZ73_06940</name>
</gene>
<dbReference type="Gene3D" id="3.30.1490.20">
    <property type="entry name" value="ATP-grasp fold, A domain"/>
    <property type="match status" value="1"/>
</dbReference>
<dbReference type="SUPFAM" id="SSF52210">
    <property type="entry name" value="Succinyl-CoA synthetase domains"/>
    <property type="match status" value="2"/>
</dbReference>
<evidence type="ECO:0000256" key="2">
    <source>
        <dbReference type="ARBA" id="ARBA00060888"/>
    </source>
</evidence>
<dbReference type="InterPro" id="IPR032875">
    <property type="entry name" value="Succ_CoA_lig_flav_dom"/>
</dbReference>
<dbReference type="FunFam" id="3.30.1490.20:FF:000020">
    <property type="entry name" value="Protein lysine acetyltransferase"/>
    <property type="match status" value="1"/>
</dbReference>
<dbReference type="Pfam" id="PF13549">
    <property type="entry name" value="ATP-grasp_5"/>
    <property type="match status" value="1"/>
</dbReference>